<dbReference type="EMBL" id="JAEQNA010000012">
    <property type="protein sequence ID" value="MBL0423222.1"/>
    <property type="molecule type" value="Genomic_DNA"/>
</dbReference>
<accession>A0A936ZLS4</accession>
<keyword evidence="2" id="KW-0472">Membrane</keyword>
<dbReference type="Proteomes" id="UP000613011">
    <property type="component" value="Unassembled WGS sequence"/>
</dbReference>
<evidence type="ECO:0000256" key="2">
    <source>
        <dbReference type="SAM" id="Phobius"/>
    </source>
</evidence>
<protein>
    <submittedName>
        <fullName evidence="3">YggT family protein</fullName>
    </submittedName>
</protein>
<dbReference type="Pfam" id="PF02325">
    <property type="entry name" value="CCB3_YggT"/>
    <property type="match status" value="2"/>
</dbReference>
<feature type="transmembrane region" description="Helical" evidence="2">
    <location>
        <begin position="158"/>
        <end position="177"/>
    </location>
</feature>
<dbReference type="AlphaFoldDB" id="A0A936ZLS4"/>
<feature type="transmembrane region" description="Helical" evidence="2">
    <location>
        <begin position="69"/>
        <end position="96"/>
    </location>
</feature>
<comment type="caution">
    <text evidence="3">The sequence shown here is derived from an EMBL/GenBank/DDBJ whole genome shotgun (WGS) entry which is preliminary data.</text>
</comment>
<organism evidence="3 4">
    <name type="scientific">Ramlibacter aurantiacus</name>
    <dbReference type="NCBI Taxonomy" id="2801330"/>
    <lineage>
        <taxon>Bacteria</taxon>
        <taxon>Pseudomonadati</taxon>
        <taxon>Pseudomonadota</taxon>
        <taxon>Betaproteobacteria</taxon>
        <taxon>Burkholderiales</taxon>
        <taxon>Comamonadaceae</taxon>
        <taxon>Ramlibacter</taxon>
    </lineage>
</organism>
<sequence length="182" mass="19685">MLYEIFSLLLNVAATLFGGACLLRLYMQHQRLSFGNPIGRFVFALTNWLVLPLRRVLPAVGRWDTASAVAAYLIELLQVVLIWAVLGAATASAVLLPLLAVFGLLRLVISSMTVLVIVGAVLSWVRADSPMADLVERLCAPLLRPFRRVIPLVGGIDLSPLALLVLLQVVGIVLNGLQHAVT</sequence>
<dbReference type="RefSeq" id="WP_201686361.1">
    <property type="nucleotide sequence ID" value="NZ_JAEQNA010000012.1"/>
</dbReference>
<reference evidence="3" key="1">
    <citation type="submission" date="2021-01" db="EMBL/GenBank/DDBJ databases">
        <title>Ramlibacter sp. strain AW1 16S ribosomal RNA gene Genome sequencing and assembly.</title>
        <authorList>
            <person name="Kang M."/>
        </authorList>
    </citation>
    <scope>NUCLEOTIDE SEQUENCE</scope>
    <source>
        <strain evidence="3">AW1</strain>
    </source>
</reference>
<comment type="similarity">
    <text evidence="1">Belongs to the YggT family.</text>
</comment>
<dbReference type="PANTHER" id="PTHR33219">
    <property type="entry name" value="YLMG HOMOLOG PROTEIN 2, CHLOROPLASTIC"/>
    <property type="match status" value="1"/>
</dbReference>
<evidence type="ECO:0000256" key="1">
    <source>
        <dbReference type="ARBA" id="ARBA00010894"/>
    </source>
</evidence>
<feature type="transmembrane region" description="Helical" evidence="2">
    <location>
        <begin position="103"/>
        <end position="125"/>
    </location>
</feature>
<evidence type="ECO:0000313" key="4">
    <source>
        <dbReference type="Proteomes" id="UP000613011"/>
    </source>
</evidence>
<proteinExistence type="inferred from homology"/>
<gene>
    <name evidence="3" type="ORF">JI739_22995</name>
</gene>
<dbReference type="GO" id="GO:0016020">
    <property type="term" value="C:membrane"/>
    <property type="evidence" value="ECO:0007669"/>
    <property type="project" value="InterPro"/>
</dbReference>
<keyword evidence="2" id="KW-0812">Transmembrane</keyword>
<evidence type="ECO:0000313" key="3">
    <source>
        <dbReference type="EMBL" id="MBL0423222.1"/>
    </source>
</evidence>
<dbReference type="InterPro" id="IPR003425">
    <property type="entry name" value="CCB3/YggT"/>
</dbReference>
<dbReference type="PANTHER" id="PTHR33219:SF14">
    <property type="entry name" value="PROTEIN COFACTOR ASSEMBLY OF COMPLEX C SUBUNIT B CCB3, CHLOROPLASTIC-RELATED"/>
    <property type="match status" value="1"/>
</dbReference>
<feature type="transmembrane region" description="Helical" evidence="2">
    <location>
        <begin position="6"/>
        <end position="26"/>
    </location>
</feature>
<keyword evidence="4" id="KW-1185">Reference proteome</keyword>
<name>A0A936ZLS4_9BURK</name>
<keyword evidence="2" id="KW-1133">Transmembrane helix</keyword>